<dbReference type="Proteomes" id="UP000248544">
    <property type="component" value="Unassembled WGS sequence"/>
</dbReference>
<feature type="domain" description="Methyltransferase" evidence="1">
    <location>
        <begin position="105"/>
        <end position="173"/>
    </location>
</feature>
<dbReference type="CDD" id="cd02440">
    <property type="entry name" value="AdoMet_MTases"/>
    <property type="match status" value="1"/>
</dbReference>
<dbReference type="Gene3D" id="3.40.50.150">
    <property type="entry name" value="Vaccinia Virus protein VP39"/>
    <property type="match status" value="1"/>
</dbReference>
<evidence type="ECO:0000259" key="1">
    <source>
        <dbReference type="Pfam" id="PF13649"/>
    </source>
</evidence>
<dbReference type="InterPro" id="IPR041698">
    <property type="entry name" value="Methyltransf_25"/>
</dbReference>
<dbReference type="GO" id="GO:0008168">
    <property type="term" value="F:methyltransferase activity"/>
    <property type="evidence" value="ECO:0007669"/>
    <property type="project" value="TreeGrafter"/>
</dbReference>
<dbReference type="Pfam" id="PF13649">
    <property type="entry name" value="Methyltransf_25"/>
    <property type="match status" value="1"/>
</dbReference>
<name>A0A2W2IC23_9ACTN</name>
<keyword evidence="3" id="KW-1185">Reference proteome</keyword>
<organism evidence="2 3">
    <name type="scientific">Spongiactinospora gelatinilytica</name>
    <dbReference type="NCBI Taxonomy" id="2666298"/>
    <lineage>
        <taxon>Bacteria</taxon>
        <taxon>Bacillati</taxon>
        <taxon>Actinomycetota</taxon>
        <taxon>Actinomycetes</taxon>
        <taxon>Streptosporangiales</taxon>
        <taxon>Streptosporangiaceae</taxon>
        <taxon>Spongiactinospora</taxon>
    </lineage>
</organism>
<dbReference type="InterPro" id="IPR050508">
    <property type="entry name" value="Methyltransf_Superfamily"/>
</dbReference>
<dbReference type="EMBL" id="POUA01000012">
    <property type="protein sequence ID" value="PZG55647.1"/>
    <property type="molecule type" value="Genomic_DNA"/>
</dbReference>
<proteinExistence type="predicted"/>
<evidence type="ECO:0000313" key="2">
    <source>
        <dbReference type="EMBL" id="PZG55647.1"/>
    </source>
</evidence>
<comment type="caution">
    <text evidence="2">The sequence shown here is derived from an EMBL/GenBank/DDBJ whole genome shotgun (WGS) entry which is preliminary data.</text>
</comment>
<accession>A0A2W2IC23</accession>
<protein>
    <recommendedName>
        <fullName evidence="1">Methyltransferase domain-containing protein</fullName>
    </recommendedName>
</protein>
<evidence type="ECO:0000313" key="3">
    <source>
        <dbReference type="Proteomes" id="UP000248544"/>
    </source>
</evidence>
<sequence>MPGMPTYAHPLAWLLALEGVALLRAQAGDLGDGEFVARRIAEIRDLLADRDLAPDAGTVVGHATTTEGYAQWAERYDAEDNPLIAVEEPLVRRILTALPAAGRALDVACGTGRHTAFPAGLGHEVVGVDSSAEMLALARAKLPDVVFHQADLHALPAEPAGFDVVVCALALTH</sequence>
<dbReference type="PANTHER" id="PTHR42912">
    <property type="entry name" value="METHYLTRANSFERASE"/>
    <property type="match status" value="1"/>
</dbReference>
<gene>
    <name evidence="2" type="ORF">C1I98_02865</name>
</gene>
<dbReference type="AlphaFoldDB" id="A0A2W2IC23"/>
<reference evidence="2 3" key="1">
    <citation type="submission" date="2018-01" db="EMBL/GenBank/DDBJ databases">
        <title>Draft genome sequence of Sphaerisporangium sp. 7K107.</title>
        <authorList>
            <person name="Sahin N."/>
            <person name="Saygin H."/>
            <person name="Ay H."/>
        </authorList>
    </citation>
    <scope>NUCLEOTIDE SEQUENCE [LARGE SCALE GENOMIC DNA]</scope>
    <source>
        <strain evidence="2 3">7K107</strain>
    </source>
</reference>
<dbReference type="SUPFAM" id="SSF53335">
    <property type="entry name" value="S-adenosyl-L-methionine-dependent methyltransferases"/>
    <property type="match status" value="1"/>
</dbReference>
<dbReference type="InterPro" id="IPR029063">
    <property type="entry name" value="SAM-dependent_MTases_sf"/>
</dbReference>